<dbReference type="Gene3D" id="3.30.2310.20">
    <property type="entry name" value="RelE-like"/>
    <property type="match status" value="1"/>
</dbReference>
<comment type="caution">
    <text evidence="1">The sequence shown here is derived from an EMBL/GenBank/DDBJ whole genome shotgun (WGS) entry which is preliminary data.</text>
</comment>
<reference evidence="2" key="1">
    <citation type="journal article" date="2019" name="Int. J. Syst. Evol. Microbiol.">
        <title>The Global Catalogue of Microorganisms (GCM) 10K type strain sequencing project: providing services to taxonomists for standard genome sequencing and annotation.</title>
        <authorList>
            <consortium name="The Broad Institute Genomics Platform"/>
            <consortium name="The Broad Institute Genome Sequencing Center for Infectious Disease"/>
            <person name="Wu L."/>
            <person name="Ma J."/>
        </authorList>
    </citation>
    <scope>NUCLEOTIDE SEQUENCE [LARGE SCALE GENOMIC DNA]</scope>
    <source>
        <strain evidence="2">JCM 18285</strain>
    </source>
</reference>
<dbReference type="RefSeq" id="WP_345190593.1">
    <property type="nucleotide sequence ID" value="NZ_BAABJJ010000012.1"/>
</dbReference>
<sequence>MAGKRIEFTEEAKIEFHKAKCFSAFKNKEEEFWVDVDRQLKLIVEYPEAFQIRYKSIRIIPLEKFHYSIHYVIKPYGVLVYRFLNQKQDF</sequence>
<organism evidence="1 2">
    <name type="scientific">Algibacter agarivorans</name>
    <dbReference type="NCBI Taxonomy" id="1109741"/>
    <lineage>
        <taxon>Bacteria</taxon>
        <taxon>Pseudomonadati</taxon>
        <taxon>Bacteroidota</taxon>
        <taxon>Flavobacteriia</taxon>
        <taxon>Flavobacteriales</taxon>
        <taxon>Flavobacteriaceae</taxon>
        <taxon>Algibacter</taxon>
    </lineage>
</organism>
<evidence type="ECO:0008006" key="3">
    <source>
        <dbReference type="Google" id="ProtNLM"/>
    </source>
</evidence>
<protein>
    <recommendedName>
        <fullName evidence="3">Type II toxin-antitoxin system RelE/ParE family toxin</fullName>
    </recommendedName>
</protein>
<evidence type="ECO:0000313" key="2">
    <source>
        <dbReference type="Proteomes" id="UP001501302"/>
    </source>
</evidence>
<gene>
    <name evidence="1" type="ORF">GCM10023314_10240</name>
</gene>
<evidence type="ECO:0000313" key="1">
    <source>
        <dbReference type="EMBL" id="GAA4939503.1"/>
    </source>
</evidence>
<accession>A0ABP9GE76</accession>
<name>A0ABP9GE76_9FLAO</name>
<dbReference type="InterPro" id="IPR035093">
    <property type="entry name" value="RelE/ParE_toxin_dom_sf"/>
</dbReference>
<keyword evidence="2" id="KW-1185">Reference proteome</keyword>
<dbReference type="EMBL" id="BAABJJ010000012">
    <property type="protein sequence ID" value="GAA4939503.1"/>
    <property type="molecule type" value="Genomic_DNA"/>
</dbReference>
<proteinExistence type="predicted"/>
<dbReference type="Proteomes" id="UP001501302">
    <property type="component" value="Unassembled WGS sequence"/>
</dbReference>